<dbReference type="EMBL" id="JABCKV010001495">
    <property type="protein sequence ID" value="KAG5639984.1"/>
    <property type="molecule type" value="Genomic_DNA"/>
</dbReference>
<protein>
    <submittedName>
        <fullName evidence="1">Uncharacterized protein</fullName>
    </submittedName>
</protein>
<evidence type="ECO:0000313" key="2">
    <source>
        <dbReference type="Proteomes" id="UP000775547"/>
    </source>
</evidence>
<proteinExistence type="predicted"/>
<comment type="caution">
    <text evidence="1">The sequence shown here is derived from an EMBL/GenBank/DDBJ whole genome shotgun (WGS) entry which is preliminary data.</text>
</comment>
<sequence>MTVKKLYRLVNITWRQNCLVLGENHRELKNHLCRVKVSPLQDFFQYKTDRVGPVLSPNSDELLKAGDHLGICTRSGVRAAVLERDGSTCCFTGQKLDIGTASVEWIVPPILYYEMEVENMVQRYEEMQEVSAKNAEPIKRLMVAQNAITMHVNLVDLFRLNVLSVDCEDEDKYRIVCFDQEGLDVTLRRNLLINGDANNRLDDRYLDRHFSRALLTHTTDRCIKDEIDLDAIGLLASERGWSKSADINLEEDFDRSRDEDLDEDIDEDLAADLAGIGGNEEAQWIHKWYTAYEKTLGDSG</sequence>
<accession>A0A9P7FX59</accession>
<organism evidence="1 2">
    <name type="scientific">Asterophora parasitica</name>
    <dbReference type="NCBI Taxonomy" id="117018"/>
    <lineage>
        <taxon>Eukaryota</taxon>
        <taxon>Fungi</taxon>
        <taxon>Dikarya</taxon>
        <taxon>Basidiomycota</taxon>
        <taxon>Agaricomycotina</taxon>
        <taxon>Agaricomycetes</taxon>
        <taxon>Agaricomycetidae</taxon>
        <taxon>Agaricales</taxon>
        <taxon>Tricholomatineae</taxon>
        <taxon>Lyophyllaceae</taxon>
        <taxon>Asterophora</taxon>
    </lineage>
</organism>
<name>A0A9P7FX59_9AGAR</name>
<evidence type="ECO:0000313" key="1">
    <source>
        <dbReference type="EMBL" id="KAG5639984.1"/>
    </source>
</evidence>
<dbReference type="AlphaFoldDB" id="A0A9P7FX59"/>
<reference evidence="1" key="2">
    <citation type="submission" date="2021-10" db="EMBL/GenBank/DDBJ databases">
        <title>Phylogenomics reveals ancestral predisposition of the termite-cultivated fungus Termitomyces towards a domesticated lifestyle.</title>
        <authorList>
            <person name="Auxier B."/>
            <person name="Grum-Grzhimaylo A."/>
            <person name="Cardenas M.E."/>
            <person name="Lodge J.D."/>
            <person name="Laessoe T."/>
            <person name="Pedersen O."/>
            <person name="Smith M.E."/>
            <person name="Kuyper T.W."/>
            <person name="Franco-Molano E.A."/>
            <person name="Baroni T.J."/>
            <person name="Aanen D.K."/>
        </authorList>
    </citation>
    <scope>NUCLEOTIDE SEQUENCE</scope>
    <source>
        <strain evidence="1">AP01</strain>
        <tissue evidence="1">Mycelium</tissue>
    </source>
</reference>
<dbReference type="Proteomes" id="UP000775547">
    <property type="component" value="Unassembled WGS sequence"/>
</dbReference>
<gene>
    <name evidence="1" type="ORF">DXG03_001936</name>
</gene>
<keyword evidence="2" id="KW-1185">Reference proteome</keyword>
<reference evidence="1" key="1">
    <citation type="submission" date="2020-07" db="EMBL/GenBank/DDBJ databases">
        <authorList>
            <person name="Nieuwenhuis M."/>
            <person name="Van De Peppel L.J.J."/>
        </authorList>
    </citation>
    <scope>NUCLEOTIDE SEQUENCE</scope>
    <source>
        <strain evidence="1">AP01</strain>
        <tissue evidence="1">Mycelium</tissue>
    </source>
</reference>